<evidence type="ECO:0000256" key="5">
    <source>
        <dbReference type="ARBA" id="ARBA00022496"/>
    </source>
</evidence>
<keyword evidence="6 14" id="KW-0812">Transmembrane</keyword>
<dbReference type="NCBIfam" id="TIGR01783">
    <property type="entry name" value="TonB-siderophor"/>
    <property type="match status" value="1"/>
</dbReference>
<dbReference type="InterPro" id="IPR000531">
    <property type="entry name" value="Beta-barrel_TonB"/>
</dbReference>
<dbReference type="Pfam" id="PF00593">
    <property type="entry name" value="TonB_dep_Rec_b-barrel"/>
    <property type="match status" value="1"/>
</dbReference>
<keyword evidence="12" id="KW-0675">Receptor</keyword>
<evidence type="ECO:0000313" key="19">
    <source>
        <dbReference type="Proteomes" id="UP000190834"/>
    </source>
</evidence>
<dbReference type="PROSITE" id="PS52016">
    <property type="entry name" value="TONB_DEPENDENT_REC_3"/>
    <property type="match status" value="1"/>
</dbReference>
<dbReference type="InterPro" id="IPR037066">
    <property type="entry name" value="Plug_dom_sf"/>
</dbReference>
<evidence type="ECO:0000256" key="8">
    <source>
        <dbReference type="ARBA" id="ARBA00023004"/>
    </source>
</evidence>
<accession>A0A1T4RG70</accession>
<keyword evidence="11 14" id="KW-0472">Membrane</keyword>
<dbReference type="InterPro" id="IPR039426">
    <property type="entry name" value="TonB-dep_rcpt-like"/>
</dbReference>
<name>A0A1T4RG70_VIBCI</name>
<dbReference type="AlphaFoldDB" id="A0A1T4RG70"/>
<evidence type="ECO:0000256" key="11">
    <source>
        <dbReference type="ARBA" id="ARBA00023136"/>
    </source>
</evidence>
<feature type="domain" description="TonB-dependent receptor plug" evidence="17">
    <location>
        <begin position="75"/>
        <end position="175"/>
    </location>
</feature>
<organism evidence="18 19">
    <name type="scientific">Vibrio cincinnatiensis DSM 19608</name>
    <dbReference type="NCBI Taxonomy" id="1123491"/>
    <lineage>
        <taxon>Bacteria</taxon>
        <taxon>Pseudomonadati</taxon>
        <taxon>Pseudomonadota</taxon>
        <taxon>Gammaproteobacteria</taxon>
        <taxon>Vibrionales</taxon>
        <taxon>Vibrionaceae</taxon>
        <taxon>Vibrio</taxon>
    </lineage>
</organism>
<keyword evidence="10 15" id="KW-0798">TonB box</keyword>
<keyword evidence="5" id="KW-0410">Iron transport</keyword>
<dbReference type="SUPFAM" id="SSF56935">
    <property type="entry name" value="Porins"/>
    <property type="match status" value="1"/>
</dbReference>
<dbReference type="EMBL" id="FUXB01000013">
    <property type="protein sequence ID" value="SKA14796.1"/>
    <property type="molecule type" value="Genomic_DNA"/>
</dbReference>
<evidence type="ECO:0000256" key="3">
    <source>
        <dbReference type="ARBA" id="ARBA00022448"/>
    </source>
</evidence>
<dbReference type="PANTHER" id="PTHR32552:SF68">
    <property type="entry name" value="FERRICHROME OUTER MEMBRANE TRANSPORTER_PHAGE RECEPTOR"/>
    <property type="match status" value="1"/>
</dbReference>
<keyword evidence="19" id="KW-1185">Reference proteome</keyword>
<evidence type="ECO:0000256" key="15">
    <source>
        <dbReference type="RuleBase" id="RU003357"/>
    </source>
</evidence>
<dbReference type="GO" id="GO:0009279">
    <property type="term" value="C:cell outer membrane"/>
    <property type="evidence" value="ECO:0007669"/>
    <property type="project" value="UniProtKB-SubCell"/>
</dbReference>
<evidence type="ECO:0000256" key="9">
    <source>
        <dbReference type="ARBA" id="ARBA00023065"/>
    </source>
</evidence>
<dbReference type="Pfam" id="PF07715">
    <property type="entry name" value="Plug"/>
    <property type="match status" value="1"/>
</dbReference>
<dbReference type="PANTHER" id="PTHR32552">
    <property type="entry name" value="FERRICHROME IRON RECEPTOR-RELATED"/>
    <property type="match status" value="1"/>
</dbReference>
<evidence type="ECO:0000256" key="4">
    <source>
        <dbReference type="ARBA" id="ARBA00022452"/>
    </source>
</evidence>
<dbReference type="Gene3D" id="2.40.170.20">
    <property type="entry name" value="TonB-dependent receptor, beta-barrel domain"/>
    <property type="match status" value="1"/>
</dbReference>
<dbReference type="Proteomes" id="UP000190834">
    <property type="component" value="Unassembled WGS sequence"/>
</dbReference>
<proteinExistence type="inferred from homology"/>
<dbReference type="InterPro" id="IPR012910">
    <property type="entry name" value="Plug_dom"/>
</dbReference>
<comment type="similarity">
    <text evidence="2 14 15">Belongs to the TonB-dependent receptor family.</text>
</comment>
<dbReference type="InterPro" id="IPR010105">
    <property type="entry name" value="TonB_sidphr_rcpt"/>
</dbReference>
<evidence type="ECO:0000256" key="1">
    <source>
        <dbReference type="ARBA" id="ARBA00004571"/>
    </source>
</evidence>
<dbReference type="GO" id="GO:0038023">
    <property type="term" value="F:signaling receptor activity"/>
    <property type="evidence" value="ECO:0007669"/>
    <property type="project" value="InterPro"/>
</dbReference>
<comment type="subcellular location">
    <subcellularLocation>
        <location evidence="1 14">Cell outer membrane</location>
        <topology evidence="1 14">Multi-pass membrane protein</topology>
    </subcellularLocation>
</comment>
<gene>
    <name evidence="18" type="ORF">SAMN02745782_02618</name>
</gene>
<dbReference type="Gene3D" id="2.170.130.10">
    <property type="entry name" value="TonB-dependent receptor, plug domain"/>
    <property type="match status" value="1"/>
</dbReference>
<sequence length="715" mass="80392">MIIKIILKYHAGVFPNMADIRPTRLIFSFRHALCLTMIPCLGGMSSSVLANEPATMTEMETMVISASALKVDTPAQETPKSVSVVTEADLHYRAPQKLDEALRYTAGVMAQPYGADNDTDWLKVRGFDAASYLDGHRLFRDGYYTWLLEPYGLEQIEVLKGPTAILYGEAPPGGVVNAVQKKPTEVPQGEIKLEVGNHNHRGIAFDFSDYANEQGSVRYRLVGAMKNSDGELNGSENHRYYLAPSLAMDLSERTQLTLLASFLEDKGVPTNPFFPAAGTLIGSEHGHIDPSTNLGEPDYDKYERTQISVGYQLEHEWDEVWNLSQRFNYGYNELYLRSSYAFFNDNPEVSELARGVVFRDGRTHSFSLDNQAVAKWYSSRLEHTLLMGLDVQQHKTKGMEQDNYAFGTINPFYPVYGQYNPIDEANSVDRDIVKRQASGYSQYQLKLDQQWVGTFGARYDWVSTDNESHKQAENESRDDNQWSFSAGVMYLAGNGLSPYVSYSQSFDVLSTIDSSTGKLYKPLEGEQTELGIKYTPAFFNGYMNLAWFDITQKNALVTDPATYQATQTGEVTSHGVELESVGYLTKQLKMTASYTFTDAKTEETNGQGKKQAGLIPRHMASLWLDYNAAPMGLDGWNFGSGVRYIGESKDNPKSSDRTVPSATLWDVMVSYDITLQWQAQLNINNVLDKEYVSACDYWCYYGQSRSAVFSANYRW</sequence>
<dbReference type="GO" id="GO:0015344">
    <property type="term" value="F:siderophore uptake transmembrane transporter activity"/>
    <property type="evidence" value="ECO:0007669"/>
    <property type="project" value="TreeGrafter"/>
</dbReference>
<reference evidence="19" key="1">
    <citation type="submission" date="2017-02" db="EMBL/GenBank/DDBJ databases">
        <authorList>
            <person name="Varghese N."/>
            <person name="Submissions S."/>
        </authorList>
    </citation>
    <scope>NUCLEOTIDE SEQUENCE [LARGE SCALE GENOMIC DNA]</scope>
    <source>
        <strain evidence="19">DSM 19608</strain>
    </source>
</reference>
<evidence type="ECO:0000256" key="14">
    <source>
        <dbReference type="PROSITE-ProRule" id="PRU01360"/>
    </source>
</evidence>
<keyword evidence="9" id="KW-0406">Ion transport</keyword>
<keyword evidence="13 14" id="KW-0998">Cell outer membrane</keyword>
<dbReference type="InterPro" id="IPR036942">
    <property type="entry name" value="Beta-barrel_TonB_sf"/>
</dbReference>
<feature type="domain" description="TonB-dependent receptor-like beta-barrel" evidence="16">
    <location>
        <begin position="254"/>
        <end position="686"/>
    </location>
</feature>
<dbReference type="STRING" id="1123491.SAMN02745782_02618"/>
<evidence type="ECO:0000256" key="2">
    <source>
        <dbReference type="ARBA" id="ARBA00009810"/>
    </source>
</evidence>
<evidence type="ECO:0000256" key="13">
    <source>
        <dbReference type="ARBA" id="ARBA00023237"/>
    </source>
</evidence>
<evidence type="ECO:0000256" key="7">
    <source>
        <dbReference type="ARBA" id="ARBA00022729"/>
    </source>
</evidence>
<evidence type="ECO:0000259" key="16">
    <source>
        <dbReference type="Pfam" id="PF00593"/>
    </source>
</evidence>
<evidence type="ECO:0000256" key="10">
    <source>
        <dbReference type="ARBA" id="ARBA00023077"/>
    </source>
</evidence>
<keyword evidence="4 14" id="KW-1134">Transmembrane beta strand</keyword>
<evidence type="ECO:0000256" key="12">
    <source>
        <dbReference type="ARBA" id="ARBA00023170"/>
    </source>
</evidence>
<evidence type="ECO:0000313" key="18">
    <source>
        <dbReference type="EMBL" id="SKA14796.1"/>
    </source>
</evidence>
<dbReference type="GO" id="GO:0015891">
    <property type="term" value="P:siderophore transport"/>
    <property type="evidence" value="ECO:0007669"/>
    <property type="project" value="InterPro"/>
</dbReference>
<keyword evidence="8" id="KW-0408">Iron</keyword>
<dbReference type="CDD" id="cd01347">
    <property type="entry name" value="ligand_gated_channel"/>
    <property type="match status" value="1"/>
</dbReference>
<evidence type="ECO:0000256" key="6">
    <source>
        <dbReference type="ARBA" id="ARBA00022692"/>
    </source>
</evidence>
<keyword evidence="7" id="KW-0732">Signal</keyword>
<evidence type="ECO:0000259" key="17">
    <source>
        <dbReference type="Pfam" id="PF07715"/>
    </source>
</evidence>
<protein>
    <submittedName>
        <fullName evidence="18">Iron complex outermembrane recepter protein</fullName>
    </submittedName>
</protein>
<keyword evidence="3 14" id="KW-0813">Transport</keyword>